<evidence type="ECO:0000256" key="1">
    <source>
        <dbReference type="ARBA" id="ARBA00009986"/>
    </source>
</evidence>
<evidence type="ECO:0000256" key="4">
    <source>
        <dbReference type="ARBA" id="ARBA00040853"/>
    </source>
</evidence>
<dbReference type="Pfam" id="PF00171">
    <property type="entry name" value="Aldedh"/>
    <property type="match status" value="1"/>
</dbReference>
<dbReference type="GO" id="GO:0008911">
    <property type="term" value="F:lactaldehyde dehydrogenase (NAD+) activity"/>
    <property type="evidence" value="ECO:0007669"/>
    <property type="project" value="TreeGrafter"/>
</dbReference>
<evidence type="ECO:0000256" key="8">
    <source>
        <dbReference type="ARBA" id="ARBA00049186"/>
    </source>
</evidence>
<reference evidence="10 11" key="1">
    <citation type="submission" date="2020-08" db="EMBL/GenBank/DDBJ databases">
        <title>Plant Genome Project.</title>
        <authorList>
            <person name="Zhang R.-G."/>
        </authorList>
    </citation>
    <scope>NUCLEOTIDE SEQUENCE [LARGE SCALE GENOMIC DNA]</scope>
    <source>
        <tissue evidence="10">Rhizome</tissue>
    </source>
</reference>
<evidence type="ECO:0000256" key="3">
    <source>
        <dbReference type="ARBA" id="ARBA00038980"/>
    </source>
</evidence>
<dbReference type="PANTHER" id="PTHR42991">
    <property type="entry name" value="ALDEHYDE DEHYDROGENASE"/>
    <property type="match status" value="1"/>
</dbReference>
<proteinExistence type="inferred from homology"/>
<dbReference type="AlphaFoldDB" id="A0A8J5I7V5"/>
<name>A0A8J5I7V5_ZINOF</name>
<evidence type="ECO:0000313" key="10">
    <source>
        <dbReference type="EMBL" id="KAG6539106.1"/>
    </source>
</evidence>
<accession>A0A8J5I7V5</accession>
<protein>
    <recommendedName>
        <fullName evidence="4">NADP-dependent glyceraldehyde-3-phosphate dehydrogenase</fullName>
        <ecNumber evidence="3">1.2.1.9</ecNumber>
    </recommendedName>
    <alternativeName>
        <fullName evidence="5">Glyceraldehyde-3-phosphate dehydrogenase [NADP(+)]</fullName>
    </alternativeName>
    <alternativeName>
        <fullName evidence="6">Non-phosphorylating glyceraldehyde 3-phosphate dehydrogenase</fullName>
    </alternativeName>
    <alternativeName>
        <fullName evidence="7">Triosephosphate dehydrogenase</fullName>
    </alternativeName>
</protein>
<dbReference type="EC" id="1.2.1.9" evidence="3"/>
<evidence type="ECO:0000313" key="11">
    <source>
        <dbReference type="Proteomes" id="UP000734854"/>
    </source>
</evidence>
<gene>
    <name evidence="10" type="ORF">ZIOFF_004259</name>
</gene>
<evidence type="ECO:0000256" key="2">
    <source>
        <dbReference type="ARBA" id="ARBA00023002"/>
    </source>
</evidence>
<dbReference type="GO" id="GO:0008886">
    <property type="term" value="F:glyceraldehyde-3-phosphate dehydrogenase (NADP+) (non-phosphorylating) activity"/>
    <property type="evidence" value="ECO:0007669"/>
    <property type="project" value="UniProtKB-EC"/>
</dbReference>
<dbReference type="Proteomes" id="UP000734854">
    <property type="component" value="Unassembled WGS sequence"/>
</dbReference>
<dbReference type="InterPro" id="IPR015590">
    <property type="entry name" value="Aldehyde_DH_dom"/>
</dbReference>
<dbReference type="Gene3D" id="3.40.605.10">
    <property type="entry name" value="Aldehyde Dehydrogenase, Chain A, domain 1"/>
    <property type="match status" value="1"/>
</dbReference>
<evidence type="ECO:0000256" key="5">
    <source>
        <dbReference type="ARBA" id="ARBA00042470"/>
    </source>
</evidence>
<dbReference type="InterPro" id="IPR051020">
    <property type="entry name" value="ALDH-related_metabolic_enz"/>
</dbReference>
<evidence type="ECO:0000259" key="9">
    <source>
        <dbReference type="Pfam" id="PF00171"/>
    </source>
</evidence>
<dbReference type="PANTHER" id="PTHR42991:SF1">
    <property type="entry name" value="ALDEHYDE DEHYDROGENASE"/>
    <property type="match status" value="1"/>
</dbReference>
<comment type="similarity">
    <text evidence="1">Belongs to the aldehyde dehydrogenase family.</text>
</comment>
<dbReference type="SUPFAM" id="SSF53720">
    <property type="entry name" value="ALDH-like"/>
    <property type="match status" value="1"/>
</dbReference>
<dbReference type="EMBL" id="JACMSC010000001">
    <property type="protein sequence ID" value="KAG6539106.1"/>
    <property type="molecule type" value="Genomic_DNA"/>
</dbReference>
<keyword evidence="11" id="KW-1185">Reference proteome</keyword>
<evidence type="ECO:0000256" key="7">
    <source>
        <dbReference type="ARBA" id="ARBA00043052"/>
    </source>
</evidence>
<keyword evidence="2" id="KW-0560">Oxidoreductase</keyword>
<comment type="caution">
    <text evidence="10">The sequence shown here is derived from an EMBL/GenBank/DDBJ whole genome shotgun (WGS) entry which is preliminary data.</text>
</comment>
<organism evidence="10 11">
    <name type="scientific">Zingiber officinale</name>
    <name type="common">Ginger</name>
    <name type="synonym">Amomum zingiber</name>
    <dbReference type="NCBI Taxonomy" id="94328"/>
    <lineage>
        <taxon>Eukaryota</taxon>
        <taxon>Viridiplantae</taxon>
        <taxon>Streptophyta</taxon>
        <taxon>Embryophyta</taxon>
        <taxon>Tracheophyta</taxon>
        <taxon>Spermatophyta</taxon>
        <taxon>Magnoliopsida</taxon>
        <taxon>Liliopsida</taxon>
        <taxon>Zingiberales</taxon>
        <taxon>Zingiberaceae</taxon>
        <taxon>Zingiber</taxon>
    </lineage>
</organism>
<dbReference type="InterPro" id="IPR016162">
    <property type="entry name" value="Ald_DH_N"/>
</dbReference>
<feature type="domain" description="Aldehyde dehydrogenase" evidence="9">
    <location>
        <begin position="5"/>
        <end position="79"/>
    </location>
</feature>
<evidence type="ECO:0000256" key="6">
    <source>
        <dbReference type="ARBA" id="ARBA00042646"/>
    </source>
</evidence>
<comment type="catalytic activity">
    <reaction evidence="8">
        <text>D-glyceraldehyde 3-phosphate + NADP(+) + H2O = (2R)-3-phosphoglycerate + NADPH + 2 H(+)</text>
        <dbReference type="Rhea" id="RHEA:14669"/>
        <dbReference type="ChEBI" id="CHEBI:15377"/>
        <dbReference type="ChEBI" id="CHEBI:15378"/>
        <dbReference type="ChEBI" id="CHEBI:57783"/>
        <dbReference type="ChEBI" id="CHEBI:58272"/>
        <dbReference type="ChEBI" id="CHEBI:58349"/>
        <dbReference type="ChEBI" id="CHEBI:59776"/>
        <dbReference type="EC" id="1.2.1.9"/>
    </reaction>
</comment>
<dbReference type="InterPro" id="IPR016161">
    <property type="entry name" value="Ald_DH/histidinol_DH"/>
</dbReference>
<sequence length="103" mass="10718">MESSSLKKIPLGLVLAIPPFNYPVSMVVSEIVPALIADNSLVLKPHTQGSVAALHMNCFHLAGFPEGLISCITGKGDIGIGISKKAGMIPLQMEIGGKSIGCF</sequence>